<feature type="compositionally biased region" description="Basic and acidic residues" evidence="1">
    <location>
        <begin position="216"/>
        <end position="231"/>
    </location>
</feature>
<protein>
    <submittedName>
        <fullName evidence="2">Uncharacterized protein</fullName>
    </submittedName>
</protein>
<comment type="caution">
    <text evidence="2">The sequence shown here is derived from an EMBL/GenBank/DDBJ whole genome shotgun (WGS) entry which is preliminary data.</text>
</comment>
<dbReference type="AlphaFoldDB" id="A0AAV7DP63"/>
<organism evidence="2 3">
    <name type="scientific">Aristolochia fimbriata</name>
    <name type="common">White veined hardy Dutchman's pipe vine</name>
    <dbReference type="NCBI Taxonomy" id="158543"/>
    <lineage>
        <taxon>Eukaryota</taxon>
        <taxon>Viridiplantae</taxon>
        <taxon>Streptophyta</taxon>
        <taxon>Embryophyta</taxon>
        <taxon>Tracheophyta</taxon>
        <taxon>Spermatophyta</taxon>
        <taxon>Magnoliopsida</taxon>
        <taxon>Magnoliidae</taxon>
        <taxon>Piperales</taxon>
        <taxon>Aristolochiaceae</taxon>
        <taxon>Aristolochia</taxon>
    </lineage>
</organism>
<gene>
    <name evidence="2" type="ORF">H6P81_021724</name>
</gene>
<dbReference type="Proteomes" id="UP000825729">
    <property type="component" value="Unassembled WGS sequence"/>
</dbReference>
<evidence type="ECO:0000256" key="1">
    <source>
        <dbReference type="SAM" id="MobiDB-lite"/>
    </source>
</evidence>
<reference evidence="2 3" key="1">
    <citation type="submission" date="2021-07" db="EMBL/GenBank/DDBJ databases">
        <title>The Aristolochia fimbriata genome: insights into angiosperm evolution, floral development and chemical biosynthesis.</title>
        <authorList>
            <person name="Jiao Y."/>
        </authorList>
    </citation>
    <scope>NUCLEOTIDE SEQUENCE [LARGE SCALE GENOMIC DNA]</scope>
    <source>
        <strain evidence="2">IBCAS-2021</strain>
        <tissue evidence="2">Leaf</tissue>
    </source>
</reference>
<evidence type="ECO:0000313" key="2">
    <source>
        <dbReference type="EMBL" id="KAG9438337.1"/>
    </source>
</evidence>
<name>A0AAV7DP63_ARIFI</name>
<keyword evidence="3" id="KW-1185">Reference proteome</keyword>
<sequence length="252" mass="26970">MAFRPAEVEAITAAALAVRRPMRSKSTEPYHFRGRRSVVTRFPWVNLRKDHCRFRESAASERGAARCPAADGGRDATPVESLRLALATGADGGSASAATFVAGRGEHLNNHSAIVPSERSVALANPANHRVFEHKLPEATRSGYTCLGVTPGVFSPPRALLPHRGGRSSRRGEQIRPCPPLARLAEKHFAPRAPGLTVVAPPSQPLRGFEVGVRGHGSERDPRGGCLRDPEALLSDATPGQVGTPAEFKAYQ</sequence>
<dbReference type="EMBL" id="JAINDJ010000161">
    <property type="protein sequence ID" value="KAG9438337.1"/>
    <property type="molecule type" value="Genomic_DNA"/>
</dbReference>
<proteinExistence type="predicted"/>
<evidence type="ECO:0000313" key="3">
    <source>
        <dbReference type="Proteomes" id="UP000825729"/>
    </source>
</evidence>
<accession>A0AAV7DP63</accession>
<feature type="region of interest" description="Disordered" evidence="1">
    <location>
        <begin position="213"/>
        <end position="252"/>
    </location>
</feature>